<reference evidence="1 2" key="1">
    <citation type="submission" date="2024-03" db="EMBL/GenBank/DDBJ databases">
        <title>Human intestinal bacterial collection.</title>
        <authorList>
            <person name="Pauvert C."/>
            <person name="Hitch T.C.A."/>
            <person name="Clavel T."/>
        </authorList>
    </citation>
    <scope>NUCLEOTIDE SEQUENCE [LARGE SCALE GENOMIC DNA]</scope>
    <source>
        <strain evidence="1 2">CLA-SR-H024</strain>
    </source>
</reference>
<protein>
    <submittedName>
        <fullName evidence="1">Uncharacterized protein</fullName>
    </submittedName>
</protein>
<gene>
    <name evidence="1" type="ORF">WMO63_07630</name>
</gene>
<evidence type="ECO:0000313" key="1">
    <source>
        <dbReference type="EMBL" id="MEQ2465536.1"/>
    </source>
</evidence>
<comment type="caution">
    <text evidence="1">The sequence shown here is derived from an EMBL/GenBank/DDBJ whole genome shotgun (WGS) entry which is preliminary data.</text>
</comment>
<dbReference type="RefSeq" id="WP_349204578.1">
    <property type="nucleotide sequence ID" value="NZ_JBBMFN010000013.1"/>
</dbReference>
<dbReference type="EMBL" id="JBBMFN010000013">
    <property type="protein sequence ID" value="MEQ2465536.1"/>
    <property type="molecule type" value="Genomic_DNA"/>
</dbReference>
<organism evidence="1 2">
    <name type="scientific">Niallia hominis</name>
    <dbReference type="NCBI Taxonomy" id="3133173"/>
    <lineage>
        <taxon>Bacteria</taxon>
        <taxon>Bacillati</taxon>
        <taxon>Bacillota</taxon>
        <taxon>Bacilli</taxon>
        <taxon>Bacillales</taxon>
        <taxon>Bacillaceae</taxon>
        <taxon>Niallia</taxon>
    </lineage>
</organism>
<accession>A0ABV1EWV0</accession>
<name>A0ABV1EWV0_9BACI</name>
<evidence type="ECO:0000313" key="2">
    <source>
        <dbReference type="Proteomes" id="UP001465426"/>
    </source>
</evidence>
<sequence length="44" mass="5218">MKILKKIFKKEQKNDCCNIMIEEVGEKQEGCCEGKEERKDERKA</sequence>
<keyword evidence="2" id="KW-1185">Reference proteome</keyword>
<dbReference type="Proteomes" id="UP001465426">
    <property type="component" value="Unassembled WGS sequence"/>
</dbReference>
<proteinExistence type="predicted"/>